<accession>Q6IGW4</accession>
<gene>
    <name evidence="1" type="ORF">HDC04819</name>
</gene>
<dbReference type="AlphaFoldDB" id="Q6IGW4"/>
<protein>
    <submittedName>
        <fullName evidence="1">HDC04819</fullName>
    </submittedName>
</protein>
<sequence length="70" mass="7876">MHIERFFHIKVIAISSIRQFDLFFGSSGKRATVHRTANPHIRPVRPTIIIPGTNCPPPPPLLTNSFGWGE</sequence>
<reference evidence="1" key="1">
    <citation type="journal article" date="2003" name="Genome Biol.">
        <title>An integrated gene annotation and transcriptional profiling approach towards the full gene content of the Drosophila genome.</title>
        <authorList>
            <person name="Hild M."/>
            <person name="Beckmann B."/>
            <person name="Haas S.A."/>
            <person name="Koch B."/>
            <person name="Solovyev V."/>
            <person name="Busold C."/>
            <person name="Fellenberg K."/>
            <person name="Boutros M."/>
            <person name="Vingron M."/>
            <person name="Sauer F."/>
            <person name="Hoheisel J.D."/>
            <person name="Paro R."/>
        </authorList>
    </citation>
    <scope>NUCLEOTIDE SEQUENCE</scope>
</reference>
<proteinExistence type="predicted"/>
<evidence type="ECO:0000313" key="1">
    <source>
        <dbReference type="EMBL" id="DAA02350.1"/>
    </source>
</evidence>
<organism evidence="1">
    <name type="scientific">Drosophila melanogaster</name>
    <name type="common">Fruit fly</name>
    <dbReference type="NCBI Taxonomy" id="7227"/>
    <lineage>
        <taxon>Eukaryota</taxon>
        <taxon>Metazoa</taxon>
        <taxon>Ecdysozoa</taxon>
        <taxon>Arthropoda</taxon>
        <taxon>Hexapoda</taxon>
        <taxon>Insecta</taxon>
        <taxon>Pterygota</taxon>
        <taxon>Neoptera</taxon>
        <taxon>Endopterygota</taxon>
        <taxon>Diptera</taxon>
        <taxon>Brachycera</taxon>
        <taxon>Muscomorpha</taxon>
        <taxon>Ephydroidea</taxon>
        <taxon>Drosophilidae</taxon>
        <taxon>Drosophila</taxon>
        <taxon>Sophophora</taxon>
    </lineage>
</organism>
<dbReference type="EMBL" id="BK003652">
    <property type="protein sequence ID" value="DAA02350.1"/>
    <property type="molecule type" value="Genomic_DNA"/>
</dbReference>
<name>Q6IGW4_DROME</name>